<feature type="transmembrane region" description="Helical" evidence="11">
    <location>
        <begin position="518"/>
        <end position="541"/>
    </location>
</feature>
<feature type="transmembrane region" description="Helical" evidence="11">
    <location>
        <begin position="409"/>
        <end position="429"/>
    </location>
</feature>
<feature type="transmembrane region" description="Helical" evidence="11">
    <location>
        <begin position="465"/>
        <end position="487"/>
    </location>
</feature>
<evidence type="ECO:0000256" key="6">
    <source>
        <dbReference type="ARBA" id="ARBA00023125"/>
    </source>
</evidence>
<feature type="transmembrane region" description="Helical" evidence="11">
    <location>
        <begin position="207"/>
        <end position="227"/>
    </location>
</feature>
<dbReference type="CDD" id="cd12148">
    <property type="entry name" value="fungal_TF_MHR"/>
    <property type="match status" value="1"/>
</dbReference>
<evidence type="ECO:0000256" key="4">
    <source>
        <dbReference type="ARBA" id="ARBA00022989"/>
    </source>
</evidence>
<keyword evidence="5" id="KW-0805">Transcription regulation</keyword>
<dbReference type="InterPro" id="IPR036259">
    <property type="entry name" value="MFS_trans_sf"/>
</dbReference>
<dbReference type="Gene3D" id="4.10.240.10">
    <property type="entry name" value="Zn(2)-C6 fungal-type DNA-binding domain"/>
    <property type="match status" value="1"/>
</dbReference>
<organism evidence="13 14">
    <name type="scientific">Aspergillus arachidicola</name>
    <dbReference type="NCBI Taxonomy" id="656916"/>
    <lineage>
        <taxon>Eukaryota</taxon>
        <taxon>Fungi</taxon>
        <taxon>Dikarya</taxon>
        <taxon>Ascomycota</taxon>
        <taxon>Pezizomycotina</taxon>
        <taxon>Eurotiomycetes</taxon>
        <taxon>Eurotiomycetidae</taxon>
        <taxon>Eurotiales</taxon>
        <taxon>Aspergillaceae</taxon>
        <taxon>Aspergillus</taxon>
        <taxon>Aspergillus subgen. Circumdati</taxon>
    </lineage>
</organism>
<keyword evidence="3" id="KW-0479">Metal-binding</keyword>
<proteinExistence type="predicted"/>
<evidence type="ECO:0000313" key="14">
    <source>
        <dbReference type="Proteomes" id="UP000231358"/>
    </source>
</evidence>
<feature type="transmembrane region" description="Helical" evidence="11">
    <location>
        <begin position="177"/>
        <end position="195"/>
    </location>
</feature>
<keyword evidence="2 11" id="KW-0812">Transmembrane</keyword>
<feature type="compositionally biased region" description="Polar residues" evidence="10">
    <location>
        <begin position="888"/>
        <end position="898"/>
    </location>
</feature>
<dbReference type="InterPro" id="IPR007219">
    <property type="entry name" value="XnlR_reg_dom"/>
</dbReference>
<dbReference type="GO" id="GO:0016020">
    <property type="term" value="C:membrane"/>
    <property type="evidence" value="ECO:0007669"/>
    <property type="project" value="UniProtKB-SubCell"/>
</dbReference>
<dbReference type="SUPFAM" id="SSF103473">
    <property type="entry name" value="MFS general substrate transporter"/>
    <property type="match status" value="2"/>
</dbReference>
<dbReference type="Proteomes" id="UP000231358">
    <property type="component" value="Unassembled WGS sequence"/>
</dbReference>
<dbReference type="Pfam" id="PF00172">
    <property type="entry name" value="Zn_clus"/>
    <property type="match status" value="1"/>
</dbReference>
<feature type="domain" description="Zn(2)-C6 fungal-type" evidence="12">
    <location>
        <begin position="943"/>
        <end position="973"/>
    </location>
</feature>
<feature type="transmembrane region" description="Helical" evidence="11">
    <location>
        <begin position="694"/>
        <end position="715"/>
    </location>
</feature>
<feature type="transmembrane region" description="Helical" evidence="11">
    <location>
        <begin position="118"/>
        <end position="136"/>
    </location>
</feature>
<protein>
    <submittedName>
        <fullName evidence="13">C6 finger domain protein</fullName>
    </submittedName>
</protein>
<dbReference type="GO" id="GO:0003677">
    <property type="term" value="F:DNA binding"/>
    <property type="evidence" value="ECO:0007669"/>
    <property type="project" value="UniProtKB-KW"/>
</dbReference>
<evidence type="ECO:0000256" key="11">
    <source>
        <dbReference type="SAM" id="Phobius"/>
    </source>
</evidence>
<dbReference type="FunFam" id="1.20.1250.20:FF:000196">
    <property type="entry name" value="MFS toxin efflux pump (AflT)"/>
    <property type="match status" value="1"/>
</dbReference>
<evidence type="ECO:0000256" key="1">
    <source>
        <dbReference type="ARBA" id="ARBA00004141"/>
    </source>
</evidence>
<feature type="transmembrane region" description="Helical" evidence="11">
    <location>
        <begin position="547"/>
        <end position="565"/>
    </location>
</feature>
<dbReference type="Gene3D" id="1.20.1250.20">
    <property type="entry name" value="MFS general substrate transporter like domains"/>
    <property type="match status" value="2"/>
</dbReference>
<dbReference type="Pfam" id="PF04082">
    <property type="entry name" value="Fungal_trans"/>
    <property type="match status" value="1"/>
</dbReference>
<keyword evidence="9" id="KW-0539">Nucleus</keyword>
<sequence>MDRDLDVPGTELLVDTQHNLDVAHDGSDIILLPPPTACEGDTLNWSRWKKYWHLLLISIYACVFSFGENNTGDAYTTIVEMTGSTMTIMNGGGALNYLLLGLVNIFWVPAAMKIGRRFCFLATLLLCIGSSLWMGAFHTAGEWFGSNILNGLGTSAYEAVIQLVVFDLFFDHQRGRMLGVYIFAQQLGSIIGLVAGGYISDGPGWRWAQWVVSIAEGVLIAAFFFTFEETLFPRFLFTSSQTLPTNKPTTLAQSDAALEDEIATMKDKVLGIADTVSVEEGTAVNTQAPSQFPKRTFREKLKLWVYYPQDHTSYWTYFKRPFFLLGFPNIVIAGVIFAFGCTSGIVTNNTISETLSAPPYNFTDGQTGLVYISALVGSFIGYFTSVFGDKIVIYLARRNDGIKEPEMRLWALVPCFFYAGLGYEIYGWGAETGSHWITIAVGIGSMIAQQVAATSTATAYAMECFPGVGGEIVVILAISSSFINFTISETTQPFLNAVGMGAISHTVPLRWRPICKSTVGGLECIAMIVAPVIGGALTTYVTWRWCFWLNLPVGGFTMVVIIFLFKNPESQKVTGEPFFTKIKQLNIMSLLIFTGSVVCLLLALQWGGTTYSWSSGRVIAPLVVAAVSFGGFIAFEVLQKDAATIPRSVILNRTAGLCLVYAFCSSAAFNVIDYFLPIWFQAIKGATAAESGQMLLPSIIGLSIAAISSGFIVSAIGYYTPLMLLGSTMMAIGFGFLTSFTPRTTDSAWIGWQVMFSIGIGLAFPQPWSATQTALDPKDIPVGMAAVGFSISIGAAISISVSQNIFTNLLREGLPSVPGLYIGNVIEQGATGFLKNVPASEKEWVIEIYNSAVTRAFWAGVAAACVGFPAVISAEAIPPAQSCTMSKRSYQESFSPGGSQPPEHIDNSHNGLLPINDLLSPTQDQPQSAGSSKKPRNFIATVACETCRLKKTRCDESRPKCGLCKSLGLECVYNERKSSKRDHSLSLIMSTLHRMETKLENLPSSIYNDLQSRQRPIPRTVDSPLDTSTPGRSSQGINIRTSVTNPLAQGLTPDAIEHDDFEFDENQKVTNSNGLVSISFSQHGVILWPGARDILPKRLLEAHERLGKNYVIDMEAKRPQLPMYICPYPPQAGDDWLEALPLAMIKGLSDAFFATFNPFTPIMDKNFYFAFTIWAAIESGFGYTMESCLVLNILALGCHAVQAHQEGNYPLPGTRSSRFEPPDWMAVIHEEPLGLRFFNEARRRIGFLMCDNDLQSCQFYMLSSVYYSQILRPMDAWAMIHRAATCCLQMLTNHDVNFDEWEGDMKSRVYWNCLMNETILVQELHLPPSGLARLEEFVPIPKFITFETVGLVPPRSSSQELDDSFFQYHFLAQVAHRIILTRIRHSLYFYCKPHTTPPPQWIQ</sequence>
<dbReference type="InterPro" id="IPR053181">
    <property type="entry name" value="EcdB-like_regulator"/>
</dbReference>
<keyword evidence="8" id="KW-0804">Transcription</keyword>
<dbReference type="SUPFAM" id="SSF57701">
    <property type="entry name" value="Zn2/Cys6 DNA-binding domain"/>
    <property type="match status" value="1"/>
</dbReference>
<feature type="transmembrane region" description="Helical" evidence="11">
    <location>
        <begin position="618"/>
        <end position="638"/>
    </location>
</feature>
<name>A0A2G7FQ74_9EURO</name>
<dbReference type="InterPro" id="IPR011701">
    <property type="entry name" value="MFS"/>
</dbReference>
<evidence type="ECO:0000256" key="2">
    <source>
        <dbReference type="ARBA" id="ARBA00022692"/>
    </source>
</evidence>
<accession>A0A2G7FQ74</accession>
<dbReference type="Pfam" id="PF07690">
    <property type="entry name" value="MFS_1"/>
    <property type="match status" value="2"/>
</dbReference>
<keyword evidence="7 11" id="KW-0472">Membrane</keyword>
<feature type="transmembrane region" description="Helical" evidence="11">
    <location>
        <begin position="722"/>
        <end position="741"/>
    </location>
</feature>
<evidence type="ECO:0000256" key="5">
    <source>
        <dbReference type="ARBA" id="ARBA00023015"/>
    </source>
</evidence>
<evidence type="ECO:0000256" key="7">
    <source>
        <dbReference type="ARBA" id="ARBA00023136"/>
    </source>
</evidence>
<keyword evidence="14" id="KW-1185">Reference proteome</keyword>
<feature type="transmembrane region" description="Helical" evidence="11">
    <location>
        <begin position="435"/>
        <end position="453"/>
    </location>
</feature>
<dbReference type="GO" id="GO:0006351">
    <property type="term" value="P:DNA-templated transcription"/>
    <property type="evidence" value="ECO:0007669"/>
    <property type="project" value="InterPro"/>
</dbReference>
<comment type="caution">
    <text evidence="13">The sequence shown here is derived from an EMBL/GenBank/DDBJ whole genome shotgun (WGS) entry which is preliminary data.</text>
</comment>
<feature type="transmembrane region" description="Helical" evidence="11">
    <location>
        <begin position="585"/>
        <end position="606"/>
    </location>
</feature>
<dbReference type="SMART" id="SM00066">
    <property type="entry name" value="GAL4"/>
    <property type="match status" value="1"/>
</dbReference>
<feature type="region of interest" description="Disordered" evidence="10">
    <location>
        <begin position="888"/>
        <end position="934"/>
    </location>
</feature>
<dbReference type="EMBL" id="NEXV01000493">
    <property type="protein sequence ID" value="PIG82768.1"/>
    <property type="molecule type" value="Genomic_DNA"/>
</dbReference>
<dbReference type="InterPro" id="IPR036864">
    <property type="entry name" value="Zn2-C6_fun-type_DNA-bd_sf"/>
</dbReference>
<dbReference type="PANTHER" id="PTHR47785:SF6">
    <property type="entry name" value="ZN(II)2CYS6 TRANSCRIPTION FACTOR (EUROFUNG)"/>
    <property type="match status" value="1"/>
</dbReference>
<keyword evidence="6" id="KW-0238">DNA-binding</keyword>
<feature type="transmembrane region" description="Helical" evidence="11">
    <location>
        <begin position="659"/>
        <end position="682"/>
    </location>
</feature>
<feature type="region of interest" description="Disordered" evidence="10">
    <location>
        <begin position="1011"/>
        <end position="1038"/>
    </location>
</feature>
<feature type="transmembrane region" description="Helical" evidence="11">
    <location>
        <begin position="780"/>
        <end position="801"/>
    </location>
</feature>
<dbReference type="PROSITE" id="PS50048">
    <property type="entry name" value="ZN2_CY6_FUNGAL_2"/>
    <property type="match status" value="1"/>
</dbReference>
<feature type="transmembrane region" description="Helical" evidence="11">
    <location>
        <begin position="322"/>
        <end position="348"/>
    </location>
</feature>
<dbReference type="GO" id="GO:0022857">
    <property type="term" value="F:transmembrane transporter activity"/>
    <property type="evidence" value="ECO:0007669"/>
    <property type="project" value="InterPro"/>
</dbReference>
<evidence type="ECO:0000313" key="13">
    <source>
        <dbReference type="EMBL" id="PIG82768.1"/>
    </source>
</evidence>
<feature type="transmembrane region" description="Helical" evidence="11">
    <location>
        <begin position="148"/>
        <end position="170"/>
    </location>
</feature>
<dbReference type="STRING" id="656916.A0A2G7FQ74"/>
<comment type="subcellular location">
    <subcellularLocation>
        <location evidence="1">Membrane</location>
        <topology evidence="1">Multi-pass membrane protein</topology>
    </subcellularLocation>
</comment>
<evidence type="ECO:0000256" key="8">
    <source>
        <dbReference type="ARBA" id="ARBA00023163"/>
    </source>
</evidence>
<dbReference type="Gene3D" id="1.20.1720.10">
    <property type="entry name" value="Multidrug resistance protein D"/>
    <property type="match status" value="1"/>
</dbReference>
<evidence type="ECO:0000256" key="3">
    <source>
        <dbReference type="ARBA" id="ARBA00022723"/>
    </source>
</evidence>
<keyword evidence="4 11" id="KW-1133">Transmembrane helix</keyword>
<gene>
    <name evidence="13" type="ORF">AARAC_005161</name>
</gene>
<dbReference type="GO" id="GO:0009893">
    <property type="term" value="P:positive regulation of metabolic process"/>
    <property type="evidence" value="ECO:0007669"/>
    <property type="project" value="UniProtKB-ARBA"/>
</dbReference>
<feature type="transmembrane region" description="Helical" evidence="11">
    <location>
        <begin position="368"/>
        <end position="388"/>
    </location>
</feature>
<dbReference type="GO" id="GO:0000981">
    <property type="term" value="F:DNA-binding transcription factor activity, RNA polymerase II-specific"/>
    <property type="evidence" value="ECO:0007669"/>
    <property type="project" value="InterPro"/>
</dbReference>
<dbReference type="GO" id="GO:0008270">
    <property type="term" value="F:zinc ion binding"/>
    <property type="evidence" value="ECO:0007669"/>
    <property type="project" value="InterPro"/>
</dbReference>
<reference evidence="13 14" key="1">
    <citation type="submission" date="2017-05" db="EMBL/GenBank/DDBJ databases">
        <title>Genome sequence for an aflatoxigenic pathogen of Argentinian peanut, Aspergillus arachidicola.</title>
        <authorList>
            <person name="Moore G."/>
            <person name="Beltz S.B."/>
            <person name="Mack B.M."/>
        </authorList>
    </citation>
    <scope>NUCLEOTIDE SEQUENCE [LARGE SCALE GENOMIC DNA]</scope>
    <source>
        <strain evidence="13 14">CBS 117610</strain>
    </source>
</reference>
<feature type="transmembrane region" description="Helical" evidence="11">
    <location>
        <begin position="51"/>
        <end position="67"/>
    </location>
</feature>
<dbReference type="CDD" id="cd00067">
    <property type="entry name" value="GAL4"/>
    <property type="match status" value="1"/>
</dbReference>
<evidence type="ECO:0000256" key="10">
    <source>
        <dbReference type="SAM" id="MobiDB-lite"/>
    </source>
</evidence>
<feature type="transmembrane region" description="Helical" evidence="11">
    <location>
        <begin position="747"/>
        <end position="768"/>
    </location>
</feature>
<dbReference type="InterPro" id="IPR001138">
    <property type="entry name" value="Zn2Cys6_DnaBD"/>
</dbReference>
<feature type="compositionally biased region" description="Polar residues" evidence="10">
    <location>
        <begin position="919"/>
        <end position="931"/>
    </location>
</feature>
<feature type="transmembrane region" description="Helical" evidence="11">
    <location>
        <begin position="87"/>
        <end position="106"/>
    </location>
</feature>
<feature type="compositionally biased region" description="Polar residues" evidence="10">
    <location>
        <begin position="1025"/>
        <end position="1038"/>
    </location>
</feature>
<dbReference type="PROSITE" id="PS00463">
    <property type="entry name" value="ZN2_CY6_FUNGAL_1"/>
    <property type="match status" value="1"/>
</dbReference>
<evidence type="ECO:0000256" key="9">
    <source>
        <dbReference type="ARBA" id="ARBA00023242"/>
    </source>
</evidence>
<dbReference type="PANTHER" id="PTHR47785">
    <property type="entry name" value="ZN(II)2CYS6 TRANSCRIPTION FACTOR (EUROFUNG)-RELATED-RELATED"/>
    <property type="match status" value="1"/>
</dbReference>
<evidence type="ECO:0000259" key="12">
    <source>
        <dbReference type="PROSITE" id="PS50048"/>
    </source>
</evidence>